<proteinExistence type="predicted"/>
<evidence type="ECO:0000313" key="2">
    <source>
        <dbReference type="EMBL" id="KFB73106.1"/>
    </source>
</evidence>
<reference evidence="2 3" key="1">
    <citation type="submission" date="2014-02" db="EMBL/GenBank/DDBJ databases">
        <title>Expanding our view of genomic diversity in Candidatus Accumulibacter clades.</title>
        <authorList>
            <person name="Skennerton C.T."/>
            <person name="Barr J.J."/>
            <person name="Slater F.R."/>
            <person name="Bond P.L."/>
            <person name="Tyson G.W."/>
        </authorList>
    </citation>
    <scope>NUCLEOTIDE SEQUENCE [LARGE SCALE GENOMIC DNA]</scope>
    <source>
        <strain evidence="3">BA-91</strain>
    </source>
</reference>
<name>A0A080LWT9_9PROT</name>
<gene>
    <name evidence="2" type="ORF">AW09_001662</name>
</gene>
<dbReference type="EMBL" id="JDVG02000286">
    <property type="protein sequence ID" value="KFB73106.1"/>
    <property type="molecule type" value="Genomic_DNA"/>
</dbReference>
<protein>
    <submittedName>
        <fullName evidence="2">Uncharacterized protein</fullName>
    </submittedName>
</protein>
<evidence type="ECO:0000256" key="1">
    <source>
        <dbReference type="SAM" id="MobiDB-lite"/>
    </source>
</evidence>
<sequence length="116" mass="12245">MIGFSAPLALALATTVGEEYRAAGWLAPSGRVTSLPCSAREDLAHQTALTNLLFRVRPVYEARTPTAVASLLEVAGGSVRWLPDCFACSVSSRHRKTPAQDRGEMGENSSSGLALA</sequence>
<dbReference type="AlphaFoldDB" id="A0A080LWT9"/>
<feature type="region of interest" description="Disordered" evidence="1">
    <location>
        <begin position="92"/>
        <end position="116"/>
    </location>
</feature>
<feature type="compositionally biased region" description="Polar residues" evidence="1">
    <location>
        <begin position="107"/>
        <end position="116"/>
    </location>
</feature>
<accession>A0A080LWT9</accession>
<organism evidence="2 3">
    <name type="scientific">Candidatus Accumulibacter phosphatis</name>
    <dbReference type="NCBI Taxonomy" id="327160"/>
    <lineage>
        <taxon>Bacteria</taxon>
        <taxon>Pseudomonadati</taxon>
        <taxon>Pseudomonadota</taxon>
        <taxon>Betaproteobacteria</taxon>
        <taxon>Candidatus Accumulibacter</taxon>
    </lineage>
</organism>
<comment type="caution">
    <text evidence="2">The sequence shown here is derived from an EMBL/GenBank/DDBJ whole genome shotgun (WGS) entry which is preliminary data.</text>
</comment>
<dbReference type="Proteomes" id="UP000020077">
    <property type="component" value="Unassembled WGS sequence"/>
</dbReference>
<evidence type="ECO:0000313" key="3">
    <source>
        <dbReference type="Proteomes" id="UP000020077"/>
    </source>
</evidence>